<gene>
    <name evidence="8" type="ORF">ACFSB2_06200</name>
</gene>
<evidence type="ECO:0000259" key="7">
    <source>
        <dbReference type="Pfam" id="PF06414"/>
    </source>
</evidence>
<evidence type="ECO:0000256" key="3">
    <source>
        <dbReference type="ARBA" id="ARBA00022741"/>
    </source>
</evidence>
<evidence type="ECO:0000313" key="9">
    <source>
        <dbReference type="Proteomes" id="UP001597079"/>
    </source>
</evidence>
<sequence>MTVFAGPNGAGKSSLRSFIKDLGIEIDADVIAKERQLTDIQAGRETIRMFNDCLEKGISFSLETTLSGNLVLEQMRRAKERGFLIRLIYISLDSPLEHQLRVEQRASRGGHVIPPDDIERRFYRSHEHLHKAISIADCADIFNNSSKYQLISHIENGKVTK</sequence>
<organism evidence="8 9">
    <name type="scientific">Alicyclobacillus fodiniaquatilis</name>
    <dbReference type="NCBI Taxonomy" id="1661150"/>
    <lineage>
        <taxon>Bacteria</taxon>
        <taxon>Bacillati</taxon>
        <taxon>Bacillota</taxon>
        <taxon>Bacilli</taxon>
        <taxon>Bacillales</taxon>
        <taxon>Alicyclobacillaceae</taxon>
        <taxon>Alicyclobacillus</taxon>
    </lineage>
</organism>
<comment type="similarity">
    <text evidence="1">Belongs to the zeta toxin family.</text>
</comment>
<dbReference type="SUPFAM" id="SSF52540">
    <property type="entry name" value="P-loop containing nucleoside triphosphate hydrolases"/>
    <property type="match status" value="1"/>
</dbReference>
<evidence type="ECO:0000256" key="4">
    <source>
        <dbReference type="ARBA" id="ARBA00022840"/>
    </source>
</evidence>
<keyword evidence="9" id="KW-1185">Reference proteome</keyword>
<evidence type="ECO:0000256" key="5">
    <source>
        <dbReference type="ARBA" id="ARBA00032897"/>
    </source>
</evidence>
<evidence type="ECO:0000256" key="1">
    <source>
        <dbReference type="ARBA" id="ARBA00009104"/>
    </source>
</evidence>
<reference evidence="9" key="1">
    <citation type="journal article" date="2019" name="Int. J. Syst. Evol. Microbiol.">
        <title>The Global Catalogue of Microorganisms (GCM) 10K type strain sequencing project: providing services to taxonomists for standard genome sequencing and annotation.</title>
        <authorList>
            <consortium name="The Broad Institute Genomics Platform"/>
            <consortium name="The Broad Institute Genome Sequencing Center for Infectious Disease"/>
            <person name="Wu L."/>
            <person name="Ma J."/>
        </authorList>
    </citation>
    <scope>NUCLEOTIDE SEQUENCE [LARGE SCALE GENOMIC DNA]</scope>
    <source>
        <strain evidence="9">CGMCC 1.12286</strain>
    </source>
</reference>
<dbReference type="EMBL" id="JBHUCX010000018">
    <property type="protein sequence ID" value="MFD1674297.1"/>
    <property type="molecule type" value="Genomic_DNA"/>
</dbReference>
<feature type="domain" description="Zeta toxin" evidence="7">
    <location>
        <begin position="34"/>
        <end position="150"/>
    </location>
</feature>
<dbReference type="Proteomes" id="UP001597079">
    <property type="component" value="Unassembled WGS sequence"/>
</dbReference>
<comment type="catalytic activity">
    <reaction evidence="6">
        <text>UDP-N-acetyl-alpha-D-glucosamine + ATP = UDP-N-acetyl-alpha-D-glucosamine 3'-phosphate + ADP + H(+)</text>
        <dbReference type="Rhea" id="RHEA:32671"/>
        <dbReference type="ChEBI" id="CHEBI:15378"/>
        <dbReference type="ChEBI" id="CHEBI:30616"/>
        <dbReference type="ChEBI" id="CHEBI:57705"/>
        <dbReference type="ChEBI" id="CHEBI:64353"/>
        <dbReference type="ChEBI" id="CHEBI:456216"/>
        <dbReference type="EC" id="2.7.1.176"/>
    </reaction>
</comment>
<dbReference type="EC" id="2.7.1.176" evidence="2"/>
<keyword evidence="3" id="KW-0547">Nucleotide-binding</keyword>
<protein>
    <recommendedName>
        <fullName evidence="5">UDP-N-acetylglucosamine kinase</fullName>
        <ecNumber evidence="2">2.7.1.176</ecNumber>
    </recommendedName>
    <alternativeName>
        <fullName evidence="5">UDP-N-acetylglucosamine kinase</fullName>
    </alternativeName>
</protein>
<comment type="caution">
    <text evidence="8">The sequence shown here is derived from an EMBL/GenBank/DDBJ whole genome shotgun (WGS) entry which is preliminary data.</text>
</comment>
<dbReference type="InterPro" id="IPR027417">
    <property type="entry name" value="P-loop_NTPase"/>
</dbReference>
<dbReference type="PANTHER" id="PTHR39206">
    <property type="entry name" value="SLL8004 PROTEIN"/>
    <property type="match status" value="1"/>
</dbReference>
<dbReference type="RefSeq" id="WP_377942192.1">
    <property type="nucleotide sequence ID" value="NZ_JBHUCX010000018.1"/>
</dbReference>
<proteinExistence type="inferred from homology"/>
<dbReference type="InterPro" id="IPR010488">
    <property type="entry name" value="Zeta_toxin_domain"/>
</dbReference>
<evidence type="ECO:0000256" key="6">
    <source>
        <dbReference type="ARBA" id="ARBA00048178"/>
    </source>
</evidence>
<dbReference type="PANTHER" id="PTHR39206:SF1">
    <property type="entry name" value="SLL8004 PROTEIN"/>
    <property type="match status" value="1"/>
</dbReference>
<evidence type="ECO:0000256" key="2">
    <source>
        <dbReference type="ARBA" id="ARBA00011963"/>
    </source>
</evidence>
<dbReference type="Gene3D" id="3.40.50.300">
    <property type="entry name" value="P-loop containing nucleotide triphosphate hydrolases"/>
    <property type="match status" value="1"/>
</dbReference>
<accession>A0ABW4JDC5</accession>
<keyword evidence="4" id="KW-0067">ATP-binding</keyword>
<dbReference type="Pfam" id="PF06414">
    <property type="entry name" value="Zeta_toxin"/>
    <property type="match status" value="1"/>
</dbReference>
<evidence type="ECO:0000313" key="8">
    <source>
        <dbReference type="EMBL" id="MFD1674297.1"/>
    </source>
</evidence>
<name>A0ABW4JDC5_9BACL</name>